<dbReference type="SUPFAM" id="SSF56349">
    <property type="entry name" value="DNA breaking-rejoining enzymes"/>
    <property type="match status" value="1"/>
</dbReference>
<evidence type="ECO:0000259" key="11">
    <source>
        <dbReference type="PROSITE" id="PS51900"/>
    </source>
</evidence>
<comment type="subcellular location">
    <subcellularLocation>
        <location evidence="1">Cytoplasm</location>
    </subcellularLocation>
</comment>
<dbReference type="InterPro" id="IPR013762">
    <property type="entry name" value="Integrase-like_cat_sf"/>
</dbReference>
<gene>
    <name evidence="12" type="ORF">QBE51_01875</name>
</gene>
<proteinExistence type="predicted"/>
<feature type="domain" description="Tyr recombinase" evidence="10">
    <location>
        <begin position="154"/>
        <end position="349"/>
    </location>
</feature>
<evidence type="ECO:0000256" key="8">
    <source>
        <dbReference type="ARBA" id="ARBA00023306"/>
    </source>
</evidence>
<evidence type="ECO:0000313" key="12">
    <source>
        <dbReference type="EMBL" id="WZL70302.1"/>
    </source>
</evidence>
<dbReference type="InterPro" id="IPR011010">
    <property type="entry name" value="DNA_brk_join_enz"/>
</dbReference>
<dbReference type="EMBL" id="CP121687">
    <property type="protein sequence ID" value="WZL70302.1"/>
    <property type="molecule type" value="Genomic_DNA"/>
</dbReference>
<evidence type="ECO:0000256" key="7">
    <source>
        <dbReference type="ARBA" id="ARBA00023172"/>
    </source>
</evidence>
<accession>A0ABZ2Y4M5</accession>
<dbReference type="InterPro" id="IPR044068">
    <property type="entry name" value="CB"/>
</dbReference>
<sequence>MADLNYHEQQKQKNTLRLRELLSHLPAFAYEFFRGIEPITSPKTRIGYAYDLRIFFEYILENHPVLKNKTLNELSIEDLESITPDHIEMFLEYLTYYRKPHPHHPNKMIEYQNDEKGKARKLAAIRTFYSYFHKKRKISGNPSSLVETPKIHEKNITRLEIDEVAKLLDEIESGEKLTATQKRYHHYTKARDLALITVLLGTGIRVSECVGLDIKDIDFDVNGLKITRKGGNEMVIYFGEEVEEALQCYLEERNKQQPKAGHEDALFLSLQNQRLSVRSVQNLVKKYASLVTKIKKISPHKLRSTYGTHLYQETGDIYLVADVLGHKDVNTTRKHYAQIDDQRRRSAAKAVKLRKI</sequence>
<dbReference type="Gene3D" id="1.10.150.130">
    <property type="match status" value="1"/>
</dbReference>
<keyword evidence="4" id="KW-0159">Chromosome partition</keyword>
<reference evidence="12 13" key="1">
    <citation type="submission" date="2023-03" db="EMBL/GenBank/DDBJ databases">
        <title>Novel Species.</title>
        <authorList>
            <person name="Ma S."/>
        </authorList>
    </citation>
    <scope>NUCLEOTIDE SEQUENCE [LARGE SCALE GENOMIC DNA]</scope>
    <source>
        <strain evidence="12 13">LIND6LT2</strain>
    </source>
</reference>
<keyword evidence="3" id="KW-0132">Cell division</keyword>
<keyword evidence="7" id="KW-0233">DNA recombination</keyword>
<evidence type="ECO:0000256" key="9">
    <source>
        <dbReference type="PROSITE-ProRule" id="PRU01248"/>
    </source>
</evidence>
<dbReference type="InterPro" id="IPR050090">
    <property type="entry name" value="Tyrosine_recombinase_XerCD"/>
</dbReference>
<organism evidence="12 13">
    <name type="scientific">Defluviitalea saccharophila</name>
    <dbReference type="NCBI Taxonomy" id="879970"/>
    <lineage>
        <taxon>Bacteria</taxon>
        <taxon>Bacillati</taxon>
        <taxon>Bacillota</taxon>
        <taxon>Clostridia</taxon>
        <taxon>Lachnospirales</taxon>
        <taxon>Defluviitaleaceae</taxon>
        <taxon>Defluviitalea</taxon>
    </lineage>
</organism>
<evidence type="ECO:0000259" key="10">
    <source>
        <dbReference type="PROSITE" id="PS51898"/>
    </source>
</evidence>
<dbReference type="Proteomes" id="UP001486565">
    <property type="component" value="Chromosome"/>
</dbReference>
<evidence type="ECO:0000256" key="6">
    <source>
        <dbReference type="ARBA" id="ARBA00023125"/>
    </source>
</evidence>
<keyword evidence="6 9" id="KW-0238">DNA-binding</keyword>
<feature type="domain" description="Core-binding (CB)" evidence="11">
    <location>
        <begin position="30"/>
        <end position="133"/>
    </location>
</feature>
<dbReference type="Pfam" id="PF00589">
    <property type="entry name" value="Phage_integrase"/>
    <property type="match status" value="1"/>
</dbReference>
<dbReference type="PROSITE" id="PS51898">
    <property type="entry name" value="TYR_RECOMBINASE"/>
    <property type="match status" value="1"/>
</dbReference>
<name>A0ABZ2Y4M5_9FIRM</name>
<dbReference type="InterPro" id="IPR010998">
    <property type="entry name" value="Integrase_recombinase_N"/>
</dbReference>
<dbReference type="RefSeq" id="WP_341877265.1">
    <property type="nucleotide sequence ID" value="NZ_CP121687.1"/>
</dbReference>
<evidence type="ECO:0000313" key="13">
    <source>
        <dbReference type="Proteomes" id="UP001486565"/>
    </source>
</evidence>
<evidence type="ECO:0000256" key="1">
    <source>
        <dbReference type="ARBA" id="ARBA00004496"/>
    </source>
</evidence>
<evidence type="ECO:0000256" key="5">
    <source>
        <dbReference type="ARBA" id="ARBA00022908"/>
    </source>
</evidence>
<evidence type="ECO:0000256" key="3">
    <source>
        <dbReference type="ARBA" id="ARBA00022618"/>
    </source>
</evidence>
<keyword evidence="13" id="KW-1185">Reference proteome</keyword>
<dbReference type="PANTHER" id="PTHR30349:SF77">
    <property type="entry name" value="TYROSINE RECOMBINASE XERC"/>
    <property type="match status" value="1"/>
</dbReference>
<evidence type="ECO:0000256" key="2">
    <source>
        <dbReference type="ARBA" id="ARBA00022490"/>
    </source>
</evidence>
<keyword evidence="8" id="KW-0131">Cell cycle</keyword>
<evidence type="ECO:0000256" key="4">
    <source>
        <dbReference type="ARBA" id="ARBA00022829"/>
    </source>
</evidence>
<dbReference type="PANTHER" id="PTHR30349">
    <property type="entry name" value="PHAGE INTEGRASE-RELATED"/>
    <property type="match status" value="1"/>
</dbReference>
<dbReference type="PROSITE" id="PS51900">
    <property type="entry name" value="CB"/>
    <property type="match status" value="1"/>
</dbReference>
<keyword evidence="2" id="KW-0963">Cytoplasm</keyword>
<dbReference type="Gene3D" id="1.10.443.10">
    <property type="entry name" value="Intergrase catalytic core"/>
    <property type="match status" value="1"/>
</dbReference>
<keyword evidence="5" id="KW-0229">DNA integration</keyword>
<dbReference type="InterPro" id="IPR002104">
    <property type="entry name" value="Integrase_catalytic"/>
</dbReference>
<protein>
    <submittedName>
        <fullName evidence="12">Tyrosine-type recombinase/integrase</fullName>
    </submittedName>
</protein>